<feature type="compositionally biased region" description="Low complexity" evidence="1">
    <location>
        <begin position="249"/>
        <end position="263"/>
    </location>
</feature>
<dbReference type="Proteomes" id="UP000221751">
    <property type="component" value="Segment"/>
</dbReference>
<name>A0A1C9EI93_9CAUD</name>
<evidence type="ECO:0000313" key="3">
    <source>
        <dbReference type="Proteomes" id="UP000221751"/>
    </source>
</evidence>
<protein>
    <submittedName>
        <fullName evidence="2">Uncharacterized protein</fullName>
    </submittedName>
</protein>
<feature type="compositionally biased region" description="Acidic residues" evidence="1">
    <location>
        <begin position="187"/>
        <end position="199"/>
    </location>
</feature>
<dbReference type="GeneID" id="80018774"/>
<dbReference type="RefSeq" id="YP_010754193.1">
    <property type="nucleotide sequence ID" value="NC_073456.1"/>
</dbReference>
<gene>
    <name evidence="2" type="primary">76</name>
    <name evidence="2" type="ORF">SEA_CHEWYVIII_76</name>
</gene>
<dbReference type="EMBL" id="KX557288">
    <property type="protein sequence ID" value="AON97497.1"/>
    <property type="molecule type" value="Genomic_DNA"/>
</dbReference>
<feature type="compositionally biased region" description="Basic residues" evidence="1">
    <location>
        <begin position="266"/>
        <end position="275"/>
    </location>
</feature>
<keyword evidence="3" id="KW-1185">Reference proteome</keyword>
<sequence length="275" mass="29980">MPKIKLGLNAQDKAALDKAADENSFARYDGDIPPNGLYKAVIKTVNYMLSKEKQAPQLRAVVEIKEPAGSEKAEFNGYALFHYITLPVDPSYEYYGLQSAQTKEFLCALAGGDDAAWKGYKDDNMVGDESKTMKVTKFGTYSHNHKVGSPVKIMIEQDGEYKGQPNMRIKQFGLIKGAKAEVAASVEEPESIPLVEDDEPPTKPELKEEPKREDVEPAAVETEAPVDTGDDATDESPAAGEQRDEAASDDSGSSDSGDAASEAAPRRRRRRFADA</sequence>
<feature type="compositionally biased region" description="Basic and acidic residues" evidence="1">
    <location>
        <begin position="200"/>
        <end position="215"/>
    </location>
</feature>
<feature type="region of interest" description="Disordered" evidence="1">
    <location>
        <begin position="185"/>
        <end position="275"/>
    </location>
</feature>
<evidence type="ECO:0000313" key="2">
    <source>
        <dbReference type="EMBL" id="AON97497.1"/>
    </source>
</evidence>
<reference evidence="3" key="1">
    <citation type="submission" date="2016-07" db="EMBL/GenBank/DDBJ databases">
        <authorList>
            <person name="Florea S."/>
            <person name="Webb J.S."/>
            <person name="Jaromczyk J."/>
            <person name="Schardl C.L."/>
        </authorList>
    </citation>
    <scope>NUCLEOTIDE SEQUENCE [LARGE SCALE GENOMIC DNA]</scope>
</reference>
<accession>A0A1C9EI93</accession>
<proteinExistence type="predicted"/>
<dbReference type="KEGG" id="vg:80018774"/>
<organism evidence="2 3">
    <name type="scientific">Rhodococcus phage ChewyVIII</name>
    <dbReference type="NCBI Taxonomy" id="1887657"/>
    <lineage>
        <taxon>Viruses</taxon>
        <taxon>Duplodnaviria</taxon>
        <taxon>Heunggongvirae</taxon>
        <taxon>Uroviricota</taxon>
        <taxon>Caudoviricetes</taxon>
        <taxon>Chewyvirus</taxon>
        <taxon>Chewyvirus chewyVIII</taxon>
    </lineage>
</organism>
<evidence type="ECO:0000256" key="1">
    <source>
        <dbReference type="SAM" id="MobiDB-lite"/>
    </source>
</evidence>